<dbReference type="SUPFAM" id="SSF53474">
    <property type="entry name" value="alpha/beta-Hydrolases"/>
    <property type="match status" value="1"/>
</dbReference>
<dbReference type="GO" id="GO:0046503">
    <property type="term" value="P:glycerolipid catabolic process"/>
    <property type="evidence" value="ECO:0007669"/>
    <property type="project" value="TreeGrafter"/>
</dbReference>
<sequence>MPRVRTGRRGAAHASGRLHAPPGRGRALPVRRPGRVRPHGVGRRIGDRAVSTLPNVRTARVTLPDGCPLHVERRGSGPPVLLLHAGAEDVTGWGPQADALASAGYEAIGYDRRGTGRSGRTGWPGDGAPGHARDAVALLAALDLAEVIVLGVSSGAMVALELALRAPESVVRAHVHEPPAFRHVGSGTAEFERLDGTVRRALAAAPGDHAGAYAALMEAVNGAGFVDRMDPARWAMEARNAEAFVRDDLPLIALRRFSRDELVRLAPLVRLTAGAESPPFLRDAVDALRAAGGWTARVLPGQGHTPHLSDPEVFVGLLTGEDR</sequence>
<dbReference type="EMBL" id="VSFG01000001">
    <property type="protein sequence ID" value="TYB48187.1"/>
    <property type="molecule type" value="Genomic_DNA"/>
</dbReference>
<evidence type="ECO:0000259" key="2">
    <source>
        <dbReference type="Pfam" id="PF00561"/>
    </source>
</evidence>
<dbReference type="InterPro" id="IPR000073">
    <property type="entry name" value="AB_hydrolase_1"/>
</dbReference>
<comment type="caution">
    <text evidence="3">The sequence shown here is derived from an EMBL/GenBank/DDBJ whole genome shotgun (WGS) entry which is preliminary data.</text>
</comment>
<evidence type="ECO:0000256" key="1">
    <source>
        <dbReference type="SAM" id="MobiDB-lite"/>
    </source>
</evidence>
<feature type="domain" description="AB hydrolase-1" evidence="2">
    <location>
        <begin position="78"/>
        <end position="178"/>
    </location>
</feature>
<keyword evidence="4" id="KW-1185">Reference proteome</keyword>
<dbReference type="PANTHER" id="PTHR43433:SF5">
    <property type="entry name" value="AB HYDROLASE-1 DOMAIN-CONTAINING PROTEIN"/>
    <property type="match status" value="1"/>
</dbReference>
<evidence type="ECO:0000313" key="3">
    <source>
        <dbReference type="EMBL" id="TYB48187.1"/>
    </source>
</evidence>
<accession>A0A5D0NUV8</accession>
<dbReference type="Pfam" id="PF00561">
    <property type="entry name" value="Abhydrolase_1"/>
    <property type="match status" value="1"/>
</dbReference>
<dbReference type="PANTHER" id="PTHR43433">
    <property type="entry name" value="HYDROLASE, ALPHA/BETA FOLD FAMILY PROTEIN"/>
    <property type="match status" value="1"/>
</dbReference>
<feature type="compositionally biased region" description="Low complexity" evidence="1">
    <location>
        <begin position="21"/>
        <end position="31"/>
    </location>
</feature>
<dbReference type="InterPro" id="IPR029058">
    <property type="entry name" value="AB_hydrolase_fold"/>
</dbReference>
<evidence type="ECO:0000313" key="4">
    <source>
        <dbReference type="Proteomes" id="UP000323380"/>
    </source>
</evidence>
<feature type="compositionally biased region" description="Basic residues" evidence="1">
    <location>
        <begin position="1"/>
        <end position="11"/>
    </location>
</feature>
<dbReference type="InterPro" id="IPR050471">
    <property type="entry name" value="AB_hydrolase"/>
</dbReference>
<protein>
    <submittedName>
        <fullName evidence="3">Alpha/beta hydrolase</fullName>
    </submittedName>
</protein>
<dbReference type="STRING" id="1220554.GCA_001552135_04223"/>
<feature type="region of interest" description="Disordered" evidence="1">
    <location>
        <begin position="1"/>
        <end position="42"/>
    </location>
</feature>
<dbReference type="Gene3D" id="3.40.50.1820">
    <property type="entry name" value="alpha/beta hydrolase"/>
    <property type="match status" value="1"/>
</dbReference>
<gene>
    <name evidence="3" type="ORF">FXF69_02910</name>
</gene>
<dbReference type="GO" id="GO:0004806">
    <property type="term" value="F:triacylglycerol lipase activity"/>
    <property type="evidence" value="ECO:0007669"/>
    <property type="project" value="TreeGrafter"/>
</dbReference>
<reference evidence="3 4" key="1">
    <citation type="submission" date="2019-08" db="EMBL/GenBank/DDBJ databases">
        <title>Actinomadura sp. nov. CYP1-5 isolated from mountain soil.</title>
        <authorList>
            <person name="Songsumanus A."/>
            <person name="Kuncharoen N."/>
            <person name="Kudo T."/>
            <person name="Yuki M."/>
            <person name="Igarashi Y."/>
            <person name="Tanasupawat S."/>
        </authorList>
    </citation>
    <scope>NUCLEOTIDE SEQUENCE [LARGE SCALE GENOMIC DNA]</scope>
    <source>
        <strain evidence="3 4">JCM 14158</strain>
    </source>
</reference>
<dbReference type="AlphaFoldDB" id="A0A5D0NUV8"/>
<name>A0A5D0NUV8_9ACTN</name>
<keyword evidence="3" id="KW-0378">Hydrolase</keyword>
<feature type="compositionally biased region" description="Basic residues" evidence="1">
    <location>
        <begin position="32"/>
        <end position="42"/>
    </location>
</feature>
<organism evidence="3 4">
    <name type="scientific">Actinomadura chibensis</name>
    <dbReference type="NCBI Taxonomy" id="392828"/>
    <lineage>
        <taxon>Bacteria</taxon>
        <taxon>Bacillati</taxon>
        <taxon>Actinomycetota</taxon>
        <taxon>Actinomycetes</taxon>
        <taxon>Streptosporangiales</taxon>
        <taxon>Thermomonosporaceae</taxon>
        <taxon>Actinomadura</taxon>
    </lineage>
</organism>
<dbReference type="Proteomes" id="UP000323380">
    <property type="component" value="Unassembled WGS sequence"/>
</dbReference>
<proteinExistence type="predicted"/>